<sequence length="140" mass="15663">MSKQLQLADVGLIGLAVMGENLVLNMNDHGYRVCVFNRTTSKIDDFLKNRANGTNVIASYSVEEFVSKLKTPRIIILMVMAGKPVDEYIAKLIQLLNHGDIIIDAGNSDFTDTQVALVNNRTRDAIVNYWRKKYFLLAAA</sequence>
<dbReference type="Pfam" id="PF03446">
    <property type="entry name" value="NAD_binding_2"/>
    <property type="match status" value="1"/>
</dbReference>
<dbReference type="SUPFAM" id="SSF51735">
    <property type="entry name" value="NAD(P)-binding Rossmann-fold domains"/>
    <property type="match status" value="1"/>
</dbReference>
<evidence type="ECO:0000313" key="2">
    <source>
        <dbReference type="EMBL" id="NDJ93991.1"/>
    </source>
</evidence>
<evidence type="ECO:0000259" key="1">
    <source>
        <dbReference type="Pfam" id="PF03446"/>
    </source>
</evidence>
<reference evidence="2" key="1">
    <citation type="submission" date="2018-11" db="EMBL/GenBank/DDBJ databases">
        <title>Henneguya salminicola genome and transcriptome.</title>
        <authorList>
            <person name="Yahalomi D."/>
            <person name="Atkinson S.D."/>
            <person name="Neuhof M."/>
            <person name="Chang E.S."/>
            <person name="Philippe H."/>
            <person name="Cartwright P."/>
            <person name="Bartholomew J.L."/>
            <person name="Huchon D."/>
        </authorList>
    </citation>
    <scope>NUCLEOTIDE SEQUENCE</scope>
    <source>
        <strain evidence="2">Hz1</strain>
        <tissue evidence="2">Whole</tissue>
    </source>
</reference>
<name>A0A6G3MJ52_HENSL</name>
<dbReference type="GO" id="GO:0004616">
    <property type="term" value="F:phosphogluconate dehydrogenase (decarboxylating) activity"/>
    <property type="evidence" value="ECO:0007669"/>
    <property type="project" value="InterPro"/>
</dbReference>
<feature type="domain" description="6-phosphogluconate dehydrogenase NADP-binding" evidence="1">
    <location>
        <begin position="9"/>
        <end position="115"/>
    </location>
</feature>
<organism evidence="2">
    <name type="scientific">Henneguya salminicola</name>
    <name type="common">Myxosporean</name>
    <dbReference type="NCBI Taxonomy" id="69463"/>
    <lineage>
        <taxon>Eukaryota</taxon>
        <taxon>Metazoa</taxon>
        <taxon>Cnidaria</taxon>
        <taxon>Myxozoa</taxon>
        <taxon>Myxosporea</taxon>
        <taxon>Bivalvulida</taxon>
        <taxon>Platysporina</taxon>
        <taxon>Myxobolidae</taxon>
        <taxon>Henneguya</taxon>
    </lineage>
</organism>
<dbReference type="InterPro" id="IPR036291">
    <property type="entry name" value="NAD(P)-bd_dom_sf"/>
</dbReference>
<dbReference type="InterPro" id="IPR006115">
    <property type="entry name" value="6PGDH_NADP-bd"/>
</dbReference>
<dbReference type="GO" id="GO:0050661">
    <property type="term" value="F:NADP binding"/>
    <property type="evidence" value="ECO:0007669"/>
    <property type="project" value="InterPro"/>
</dbReference>
<dbReference type="InterPro" id="IPR006183">
    <property type="entry name" value="Pgluconate_DH"/>
</dbReference>
<dbReference type="AlphaFoldDB" id="A0A6G3MJ52"/>
<protein>
    <submittedName>
        <fullName evidence="2">6-phosphogluconate dehydrogenase, decarboxylating (Trinotate prediction)</fullName>
    </submittedName>
</protein>
<dbReference type="Gene3D" id="3.40.50.720">
    <property type="entry name" value="NAD(P)-binding Rossmann-like Domain"/>
    <property type="match status" value="1"/>
</dbReference>
<dbReference type="EMBL" id="GHBP01005944">
    <property type="protein sequence ID" value="NDJ93991.1"/>
    <property type="molecule type" value="Transcribed_RNA"/>
</dbReference>
<dbReference type="PANTHER" id="PTHR11811">
    <property type="entry name" value="6-PHOSPHOGLUCONATE DEHYDROGENASE"/>
    <property type="match status" value="1"/>
</dbReference>
<proteinExistence type="predicted"/>
<accession>A0A6G3MJ52</accession>
<dbReference type="PRINTS" id="PR00076">
    <property type="entry name" value="6PGDHDRGNASE"/>
</dbReference>